<dbReference type="PRINTS" id="PR00037">
    <property type="entry name" value="HTHLACR"/>
</dbReference>
<dbReference type="InterPro" id="IPR036390">
    <property type="entry name" value="WH_DNA-bd_sf"/>
</dbReference>
<protein>
    <submittedName>
        <fullName evidence="6">DeoR/GlpR transcriptional regulator</fullName>
    </submittedName>
</protein>
<accession>A0A506TVS3</accession>
<dbReference type="RefSeq" id="WP_141168052.1">
    <property type="nucleotide sequence ID" value="NZ_VHLH01000035.1"/>
</dbReference>
<feature type="domain" description="HTH deoR-type" evidence="5">
    <location>
        <begin position="3"/>
        <end position="58"/>
    </location>
</feature>
<keyword evidence="3" id="KW-0238">DNA-binding</keyword>
<evidence type="ECO:0000313" key="7">
    <source>
        <dbReference type="Proteomes" id="UP000320314"/>
    </source>
</evidence>
<keyword evidence="4" id="KW-0804">Transcription</keyword>
<dbReference type="PANTHER" id="PTHR30363">
    <property type="entry name" value="HTH-TYPE TRANSCRIPTIONAL REGULATOR SRLR-RELATED"/>
    <property type="match status" value="1"/>
</dbReference>
<evidence type="ECO:0000313" key="6">
    <source>
        <dbReference type="EMBL" id="TPW26173.1"/>
    </source>
</evidence>
<dbReference type="PROSITE" id="PS51000">
    <property type="entry name" value="HTH_DEOR_2"/>
    <property type="match status" value="1"/>
</dbReference>
<dbReference type="OrthoDB" id="31600at2"/>
<dbReference type="InterPro" id="IPR036388">
    <property type="entry name" value="WH-like_DNA-bd_sf"/>
</dbReference>
<dbReference type="InterPro" id="IPR037171">
    <property type="entry name" value="NagB/RpiA_transferase-like"/>
</dbReference>
<dbReference type="EMBL" id="VHLH01000035">
    <property type="protein sequence ID" value="TPW26173.1"/>
    <property type="molecule type" value="Genomic_DNA"/>
</dbReference>
<dbReference type="SUPFAM" id="SSF46785">
    <property type="entry name" value="Winged helix' DNA-binding domain"/>
    <property type="match status" value="1"/>
</dbReference>
<proteinExistence type="predicted"/>
<evidence type="ECO:0000256" key="1">
    <source>
        <dbReference type="ARBA" id="ARBA00022491"/>
    </source>
</evidence>
<evidence type="ECO:0000256" key="4">
    <source>
        <dbReference type="ARBA" id="ARBA00023163"/>
    </source>
</evidence>
<evidence type="ECO:0000256" key="2">
    <source>
        <dbReference type="ARBA" id="ARBA00023015"/>
    </source>
</evidence>
<reference evidence="6 7" key="1">
    <citation type="submission" date="2019-06" db="EMBL/GenBank/DDBJ databases">
        <authorList>
            <person name="Li M."/>
        </authorList>
    </citation>
    <scope>NUCLEOTIDE SEQUENCE [LARGE SCALE GENOMIC DNA]</scope>
    <source>
        <strain evidence="6 7">BGMRC6574</strain>
    </source>
</reference>
<dbReference type="Gene3D" id="1.10.10.10">
    <property type="entry name" value="Winged helix-like DNA-binding domain superfamily/Winged helix DNA-binding domain"/>
    <property type="match status" value="1"/>
</dbReference>
<evidence type="ECO:0000256" key="3">
    <source>
        <dbReference type="ARBA" id="ARBA00023125"/>
    </source>
</evidence>
<evidence type="ECO:0000259" key="5">
    <source>
        <dbReference type="PROSITE" id="PS51000"/>
    </source>
</evidence>
<dbReference type="Proteomes" id="UP000320314">
    <property type="component" value="Unassembled WGS sequence"/>
</dbReference>
<keyword evidence="7" id="KW-1185">Reference proteome</keyword>
<dbReference type="GO" id="GO:0003700">
    <property type="term" value="F:DNA-binding transcription factor activity"/>
    <property type="evidence" value="ECO:0007669"/>
    <property type="project" value="InterPro"/>
</dbReference>
<dbReference type="Gene3D" id="3.40.50.1360">
    <property type="match status" value="1"/>
</dbReference>
<name>A0A506TVS3_9HYPH</name>
<dbReference type="Pfam" id="PF00455">
    <property type="entry name" value="DeoRC"/>
    <property type="match status" value="1"/>
</dbReference>
<comment type="caution">
    <text evidence="6">The sequence shown here is derived from an EMBL/GenBank/DDBJ whole genome shotgun (WGS) entry which is preliminary data.</text>
</comment>
<dbReference type="PANTHER" id="PTHR30363:SF4">
    <property type="entry name" value="GLYCEROL-3-PHOSPHATE REGULON REPRESSOR"/>
    <property type="match status" value="1"/>
</dbReference>
<organism evidence="6 7">
    <name type="scientific">Pararhizobium mangrovi</name>
    <dbReference type="NCBI Taxonomy" id="2590452"/>
    <lineage>
        <taxon>Bacteria</taxon>
        <taxon>Pseudomonadati</taxon>
        <taxon>Pseudomonadota</taxon>
        <taxon>Alphaproteobacteria</taxon>
        <taxon>Hyphomicrobiales</taxon>
        <taxon>Rhizobiaceae</taxon>
        <taxon>Rhizobium/Agrobacterium group</taxon>
        <taxon>Pararhizobium</taxon>
    </lineage>
</organism>
<dbReference type="InterPro" id="IPR001034">
    <property type="entry name" value="DeoR_HTH"/>
</dbReference>
<dbReference type="InterPro" id="IPR018356">
    <property type="entry name" value="Tscrpt_reg_HTH_DeoR_CS"/>
</dbReference>
<dbReference type="Pfam" id="PF08220">
    <property type="entry name" value="HTH_DeoR"/>
    <property type="match status" value="1"/>
</dbReference>
<keyword evidence="2" id="KW-0805">Transcription regulation</keyword>
<sequence length="261" mass="28002">MKARMRRQEIMDVLMEAGSAGVDDLAARFRVSRMTVHRDLDELEQAGFVRKVRGGASIQASSKFESDFRYRERLAIAEKRHIAAAAAASVEPGQTLMLDDGSTVAAMVEHLVERRPLTVVTGSFAVIRAFADCSGIELIALGGRYSTKFNGFFGLVAEEAIRSLRADVAFLSTSAILGTSAYHQDEGVVQVKRLMMAAAERRCLLADHAKFGRSALHFLADLADFDTVFTGEPLGPAAATPLAAAGIHPEVASAHGEDGHG</sequence>
<dbReference type="SMART" id="SM01134">
    <property type="entry name" value="DeoRC"/>
    <property type="match status" value="1"/>
</dbReference>
<dbReference type="GO" id="GO:0003677">
    <property type="term" value="F:DNA binding"/>
    <property type="evidence" value="ECO:0007669"/>
    <property type="project" value="UniProtKB-KW"/>
</dbReference>
<keyword evidence="1" id="KW-0678">Repressor</keyword>
<dbReference type="SMART" id="SM00420">
    <property type="entry name" value="HTH_DEOR"/>
    <property type="match status" value="1"/>
</dbReference>
<gene>
    <name evidence="6" type="ORF">FJU11_15825</name>
</gene>
<dbReference type="PROSITE" id="PS00894">
    <property type="entry name" value="HTH_DEOR_1"/>
    <property type="match status" value="1"/>
</dbReference>
<dbReference type="InterPro" id="IPR050313">
    <property type="entry name" value="Carb_Metab_HTH_regulators"/>
</dbReference>
<dbReference type="SUPFAM" id="SSF100950">
    <property type="entry name" value="NagB/RpiA/CoA transferase-like"/>
    <property type="match status" value="1"/>
</dbReference>
<dbReference type="InterPro" id="IPR014036">
    <property type="entry name" value="DeoR-like_C"/>
</dbReference>
<dbReference type="AlphaFoldDB" id="A0A506TVS3"/>